<dbReference type="SUPFAM" id="SSF47226">
    <property type="entry name" value="Histidine-containing phosphotransfer domain, HPT domain"/>
    <property type="match status" value="1"/>
</dbReference>
<feature type="compositionally biased region" description="Acidic residues" evidence="7">
    <location>
        <begin position="279"/>
        <end position="291"/>
    </location>
</feature>
<dbReference type="CDD" id="cd00731">
    <property type="entry name" value="CheA_reg"/>
    <property type="match status" value="1"/>
</dbReference>
<dbReference type="Gene3D" id="1.20.120.160">
    <property type="entry name" value="HPT domain"/>
    <property type="match status" value="1"/>
</dbReference>
<evidence type="ECO:0000256" key="3">
    <source>
        <dbReference type="ARBA" id="ARBA00022553"/>
    </source>
</evidence>
<dbReference type="OrthoDB" id="9803176at2"/>
<dbReference type="InterPro" id="IPR036061">
    <property type="entry name" value="CheW-like_dom_sf"/>
</dbReference>
<dbReference type="SUPFAM" id="SSF47384">
    <property type="entry name" value="Homodimeric domain of signal transducing histidine kinase"/>
    <property type="match status" value="1"/>
</dbReference>
<dbReference type="SUPFAM" id="SSF55874">
    <property type="entry name" value="ATPase domain of HSP90 chaperone/DNA topoisomerase II/histidine kinase"/>
    <property type="match status" value="1"/>
</dbReference>
<dbReference type="InterPro" id="IPR005467">
    <property type="entry name" value="His_kinase_dom"/>
</dbReference>
<keyword evidence="3 6" id="KW-0597">Phosphoprotein</keyword>
<name>A6G722_9BACT</name>
<evidence type="ECO:0000256" key="7">
    <source>
        <dbReference type="SAM" id="MobiDB-lite"/>
    </source>
</evidence>
<dbReference type="SMART" id="SM00260">
    <property type="entry name" value="CheW"/>
    <property type="match status" value="1"/>
</dbReference>
<dbReference type="SMART" id="SM00073">
    <property type="entry name" value="HPT"/>
    <property type="match status" value="1"/>
</dbReference>
<dbReference type="InterPro" id="IPR004105">
    <property type="entry name" value="CheA-like_dim"/>
</dbReference>
<evidence type="ECO:0000256" key="1">
    <source>
        <dbReference type="ARBA" id="ARBA00000085"/>
    </source>
</evidence>
<dbReference type="SMART" id="SM00387">
    <property type="entry name" value="HATPase_c"/>
    <property type="match status" value="1"/>
</dbReference>
<dbReference type="FunFam" id="3.30.565.10:FF:000016">
    <property type="entry name" value="Chemotaxis protein CheA, putative"/>
    <property type="match status" value="1"/>
</dbReference>
<dbReference type="PRINTS" id="PR00344">
    <property type="entry name" value="BCTRLSENSOR"/>
</dbReference>
<dbReference type="Pfam" id="PF01584">
    <property type="entry name" value="CheW"/>
    <property type="match status" value="1"/>
</dbReference>
<sequence length="795" mass="85242">MSESPEFVSEAQEIIETFSRQLLEIEGQLRDGDDYDPDLLNGAFRSVHTLKGLSSLSGVNEIVDLSHKLENTLDALRLGKLPLNQSALDLLFESVDLFGRLLAGVVEPDGGQPVEVDSFLAKLAKLAEAPEEQAEDALSWLDDSILGVLTEYEEHRLRENVRLGRAIYRIHASFDLLAIDVGIEALKAKLKNYGEVITYLPSADLAADDRIELGILMGSKHSIPELADGIAEEGVAVEALATGERFVIPAPSEAPEPLPEPEPEPAPTTSSSGTRVEAIDDDDFPDDEDDGSSSGSAPDSGGSASAPAGGDSGGASSAGGDGRGGDRGGSVSSEPPMDDGGDQVSLKSLSQTVRVDLRRLDHLMNLVGELALVHANLTNIGDRMQRTQLANHIGGLSSTSGEHLREFQDQLRVMNRRLSLLQQGILEVRMVPLGQVFDKLARVVRKLGRESQKDIRLAISGAETELDKLIVEELSDPLMHMIRNAIDHGIELPAERVAVGKPRAGKISLSAFQKGNRVVIELTDDGRGMDWRIIRDKAVKRGFVSAEESSDITPGQAINLIFTPGFSTRDKATELSGRGVGMDVVKTNISRLSGMIDVASEPGRGSRFRITLPVTLAIIQALVIETSGQTFCIPLNSVLESIMVQSDEIQTIEGHEVVSVRGRTLPLIHLSKVFELGEENPIRDPRSNYDRLYVVVVGLAQHRVGLVVDELLGQQDVVIKPIGRALRQVPGIAGATELGDNRTVLLLDVATLVGEAVGGVEAAVGSGGGREGIGVFSNHDVGREKEHGGWGDHGF</sequence>
<feature type="region of interest" description="Disordered" evidence="7">
    <location>
        <begin position="775"/>
        <end position="795"/>
    </location>
</feature>
<dbReference type="Proteomes" id="UP000005801">
    <property type="component" value="Unassembled WGS sequence"/>
</dbReference>
<dbReference type="InterPro" id="IPR036097">
    <property type="entry name" value="HisK_dim/P_sf"/>
</dbReference>
<evidence type="ECO:0000313" key="12">
    <source>
        <dbReference type="Proteomes" id="UP000005801"/>
    </source>
</evidence>
<dbReference type="InterPro" id="IPR051315">
    <property type="entry name" value="Bact_Chemotaxis_CheA"/>
</dbReference>
<dbReference type="Pfam" id="PF02895">
    <property type="entry name" value="H-kinase_dim"/>
    <property type="match status" value="1"/>
</dbReference>
<dbReference type="InterPro" id="IPR008207">
    <property type="entry name" value="Sig_transdc_His_kin_Hpt_dom"/>
</dbReference>
<dbReference type="Gene3D" id="1.10.287.560">
    <property type="entry name" value="Histidine kinase CheA-like, homodimeric domain"/>
    <property type="match status" value="1"/>
</dbReference>
<dbReference type="Pfam" id="PF01627">
    <property type="entry name" value="Hpt"/>
    <property type="match status" value="1"/>
</dbReference>
<protein>
    <recommendedName>
        <fullName evidence="2">histidine kinase</fullName>
        <ecNumber evidence="2">2.7.13.3</ecNumber>
    </recommendedName>
</protein>
<feature type="compositionally biased region" description="Basic and acidic residues" evidence="7">
    <location>
        <begin position="780"/>
        <end position="795"/>
    </location>
</feature>
<gene>
    <name evidence="11" type="ORF">PPSIR1_08966</name>
</gene>
<evidence type="ECO:0000259" key="9">
    <source>
        <dbReference type="PROSITE" id="PS50851"/>
    </source>
</evidence>
<dbReference type="InterPro" id="IPR037006">
    <property type="entry name" value="CheA-like_homodim_sf"/>
</dbReference>
<dbReference type="PROSITE" id="PS50894">
    <property type="entry name" value="HPT"/>
    <property type="match status" value="1"/>
</dbReference>
<feature type="region of interest" description="Disordered" evidence="7">
    <location>
        <begin position="250"/>
        <end position="346"/>
    </location>
</feature>
<dbReference type="STRING" id="391625.PPSIR1_08966"/>
<evidence type="ECO:0000259" key="8">
    <source>
        <dbReference type="PROSITE" id="PS50109"/>
    </source>
</evidence>
<dbReference type="Pfam" id="PF02518">
    <property type="entry name" value="HATPase_c"/>
    <property type="match status" value="1"/>
</dbReference>
<dbReference type="CDD" id="cd00088">
    <property type="entry name" value="HPT"/>
    <property type="match status" value="1"/>
</dbReference>
<dbReference type="InterPro" id="IPR003594">
    <property type="entry name" value="HATPase_dom"/>
</dbReference>
<evidence type="ECO:0000313" key="11">
    <source>
        <dbReference type="EMBL" id="EDM78298.1"/>
    </source>
</evidence>
<organism evidence="11 12">
    <name type="scientific">Plesiocystis pacifica SIR-1</name>
    <dbReference type="NCBI Taxonomy" id="391625"/>
    <lineage>
        <taxon>Bacteria</taxon>
        <taxon>Pseudomonadati</taxon>
        <taxon>Myxococcota</taxon>
        <taxon>Polyangia</taxon>
        <taxon>Nannocystales</taxon>
        <taxon>Nannocystaceae</taxon>
        <taxon>Plesiocystis</taxon>
    </lineage>
</organism>
<dbReference type="Gene3D" id="3.30.565.10">
    <property type="entry name" value="Histidine kinase-like ATPase, C-terminal domain"/>
    <property type="match status" value="1"/>
</dbReference>
<keyword evidence="12" id="KW-1185">Reference proteome</keyword>
<reference evidence="11 12" key="1">
    <citation type="submission" date="2007-06" db="EMBL/GenBank/DDBJ databases">
        <authorList>
            <person name="Shimkets L."/>
            <person name="Ferriera S."/>
            <person name="Johnson J."/>
            <person name="Kravitz S."/>
            <person name="Beeson K."/>
            <person name="Sutton G."/>
            <person name="Rogers Y.-H."/>
            <person name="Friedman R."/>
            <person name="Frazier M."/>
            <person name="Venter J.C."/>
        </authorList>
    </citation>
    <scope>NUCLEOTIDE SEQUENCE [LARGE SCALE GENOMIC DNA]</scope>
    <source>
        <strain evidence="11 12">SIR-1</strain>
    </source>
</reference>
<dbReference type="PROSITE" id="PS50851">
    <property type="entry name" value="CHEW"/>
    <property type="match status" value="1"/>
</dbReference>
<dbReference type="InterPro" id="IPR036890">
    <property type="entry name" value="HATPase_C_sf"/>
</dbReference>
<feature type="compositionally biased region" description="Low complexity" evidence="7">
    <location>
        <begin position="292"/>
        <end position="309"/>
    </location>
</feature>
<dbReference type="AlphaFoldDB" id="A6G722"/>
<evidence type="ECO:0000256" key="4">
    <source>
        <dbReference type="ARBA" id="ARBA00022679"/>
    </source>
</evidence>
<dbReference type="PROSITE" id="PS50109">
    <property type="entry name" value="HIS_KIN"/>
    <property type="match status" value="1"/>
</dbReference>
<dbReference type="PANTHER" id="PTHR43395:SF1">
    <property type="entry name" value="CHEMOTAXIS PROTEIN CHEA"/>
    <property type="match status" value="1"/>
</dbReference>
<dbReference type="EC" id="2.7.13.3" evidence="2"/>
<accession>A6G722</accession>
<dbReference type="InterPro" id="IPR036641">
    <property type="entry name" value="HPT_dom_sf"/>
</dbReference>
<evidence type="ECO:0000256" key="5">
    <source>
        <dbReference type="ARBA" id="ARBA00022777"/>
    </source>
</evidence>
<comment type="caution">
    <text evidence="11">The sequence shown here is derived from an EMBL/GenBank/DDBJ whole genome shotgun (WGS) entry which is preliminary data.</text>
</comment>
<comment type="catalytic activity">
    <reaction evidence="1">
        <text>ATP + protein L-histidine = ADP + protein N-phospho-L-histidine.</text>
        <dbReference type="EC" id="2.7.13.3"/>
    </reaction>
</comment>
<evidence type="ECO:0000256" key="2">
    <source>
        <dbReference type="ARBA" id="ARBA00012438"/>
    </source>
</evidence>
<dbReference type="GO" id="GO:0000155">
    <property type="term" value="F:phosphorelay sensor kinase activity"/>
    <property type="evidence" value="ECO:0007669"/>
    <property type="project" value="InterPro"/>
</dbReference>
<dbReference type="InterPro" id="IPR004358">
    <property type="entry name" value="Sig_transdc_His_kin-like_C"/>
</dbReference>
<feature type="domain" description="CheW-like" evidence="9">
    <location>
        <begin position="618"/>
        <end position="758"/>
    </location>
</feature>
<evidence type="ECO:0000259" key="10">
    <source>
        <dbReference type="PROSITE" id="PS50894"/>
    </source>
</evidence>
<feature type="compositionally biased region" description="Gly residues" evidence="7">
    <location>
        <begin position="310"/>
        <end position="322"/>
    </location>
</feature>
<dbReference type="CDD" id="cd16916">
    <property type="entry name" value="HATPase_CheA-like"/>
    <property type="match status" value="1"/>
</dbReference>
<dbReference type="PANTHER" id="PTHR43395">
    <property type="entry name" value="SENSOR HISTIDINE KINASE CHEA"/>
    <property type="match status" value="1"/>
</dbReference>
<feature type="compositionally biased region" description="Pro residues" evidence="7">
    <location>
        <begin position="252"/>
        <end position="266"/>
    </location>
</feature>
<feature type="domain" description="HPt" evidence="10">
    <location>
        <begin position="1"/>
        <end position="105"/>
    </location>
</feature>
<dbReference type="Gene3D" id="2.30.30.40">
    <property type="entry name" value="SH3 Domains"/>
    <property type="match status" value="1"/>
</dbReference>
<dbReference type="SUPFAM" id="SSF50341">
    <property type="entry name" value="CheW-like"/>
    <property type="match status" value="1"/>
</dbReference>
<keyword evidence="5" id="KW-0418">Kinase</keyword>
<dbReference type="EMBL" id="ABCS01000032">
    <property type="protein sequence ID" value="EDM78298.1"/>
    <property type="molecule type" value="Genomic_DNA"/>
</dbReference>
<dbReference type="InterPro" id="IPR002545">
    <property type="entry name" value="CheW-lke_dom"/>
</dbReference>
<dbReference type="eggNOG" id="COG0643">
    <property type="taxonomic scope" value="Bacteria"/>
</dbReference>
<dbReference type="SMART" id="SM01231">
    <property type="entry name" value="H-kinase_dim"/>
    <property type="match status" value="1"/>
</dbReference>
<keyword evidence="4" id="KW-0808">Transferase</keyword>
<evidence type="ECO:0000256" key="6">
    <source>
        <dbReference type="PROSITE-ProRule" id="PRU00110"/>
    </source>
</evidence>
<feature type="domain" description="Histidine kinase" evidence="8">
    <location>
        <begin position="348"/>
        <end position="616"/>
    </location>
</feature>
<dbReference type="RefSeq" id="WP_006972517.1">
    <property type="nucleotide sequence ID" value="NZ_ABCS01000032.1"/>
</dbReference>
<proteinExistence type="predicted"/>
<dbReference type="GO" id="GO:0006935">
    <property type="term" value="P:chemotaxis"/>
    <property type="evidence" value="ECO:0007669"/>
    <property type="project" value="InterPro"/>
</dbReference>
<dbReference type="GO" id="GO:0005737">
    <property type="term" value="C:cytoplasm"/>
    <property type="evidence" value="ECO:0007669"/>
    <property type="project" value="InterPro"/>
</dbReference>
<feature type="modified residue" description="Phosphohistidine" evidence="6">
    <location>
        <position position="48"/>
    </location>
</feature>